<evidence type="ECO:0000313" key="5">
    <source>
        <dbReference type="Proteomes" id="UP001589838"/>
    </source>
</evidence>
<reference evidence="4 5" key="1">
    <citation type="submission" date="2024-09" db="EMBL/GenBank/DDBJ databases">
        <authorList>
            <person name="Sun Q."/>
            <person name="Mori K."/>
        </authorList>
    </citation>
    <scope>NUCLEOTIDE SEQUENCE [LARGE SCALE GENOMIC DNA]</scope>
    <source>
        <strain evidence="4 5">NCAIM B.02610</strain>
    </source>
</reference>
<dbReference type="InterPro" id="IPR019734">
    <property type="entry name" value="TPR_rpt"/>
</dbReference>
<evidence type="ECO:0000256" key="2">
    <source>
        <dbReference type="ARBA" id="ARBA00022803"/>
    </source>
</evidence>
<protein>
    <recommendedName>
        <fullName evidence="6">Tetratricopeptide repeat protein</fullName>
    </recommendedName>
</protein>
<name>A0ABV6KB36_9BACI</name>
<evidence type="ECO:0000256" key="1">
    <source>
        <dbReference type="ARBA" id="ARBA00022737"/>
    </source>
</evidence>
<dbReference type="Proteomes" id="UP001589838">
    <property type="component" value="Unassembled WGS sequence"/>
</dbReference>
<organism evidence="4 5">
    <name type="scientific">Halalkalibacter kiskunsagensis</name>
    <dbReference type="NCBI Taxonomy" id="1548599"/>
    <lineage>
        <taxon>Bacteria</taxon>
        <taxon>Bacillati</taxon>
        <taxon>Bacillota</taxon>
        <taxon>Bacilli</taxon>
        <taxon>Bacillales</taxon>
        <taxon>Bacillaceae</taxon>
        <taxon>Halalkalibacter</taxon>
    </lineage>
</organism>
<dbReference type="Gene3D" id="1.25.40.10">
    <property type="entry name" value="Tetratricopeptide repeat domain"/>
    <property type="match status" value="1"/>
</dbReference>
<dbReference type="EMBL" id="JBHLUX010000017">
    <property type="protein sequence ID" value="MFC0470255.1"/>
    <property type="molecule type" value="Genomic_DNA"/>
</dbReference>
<dbReference type="PROSITE" id="PS50005">
    <property type="entry name" value="TPR"/>
    <property type="match status" value="2"/>
</dbReference>
<sequence>MKDWLSSWNTIYEKIEKKWALLSESEQANQLAYLEETAGMLLDKWTELDEKINDLKLFANSSDKFISYDSKGTTYYQLDMFEEAARALIIEETTGEQDELRRLYLGYALLFSEQLEKAKETFLYLIQVSYLPYLKHFAFVGLGCVQTREQRIEDAIVSFQNANQLTSTSDVVYNLGICYFSNEAFHLAKEYFGKCIEQTPEDGEALFYFGCCQWETGDRDAAWSSWTTSIHLLDSKEALMSLAYVCEWHGFHQVAVHCYKRVQEKFLESVNVLHGIAWNYALLGDKENAYRAFREALFLDPNNANVCFSLNWLRQSWPEVSEWTTS</sequence>
<dbReference type="SUPFAM" id="SSF81901">
    <property type="entry name" value="HCP-like"/>
    <property type="match status" value="1"/>
</dbReference>
<comment type="caution">
    <text evidence="4">The sequence shown here is derived from an EMBL/GenBank/DDBJ whole genome shotgun (WGS) entry which is preliminary data.</text>
</comment>
<dbReference type="PANTHER" id="PTHR44858:SF1">
    <property type="entry name" value="UDP-N-ACETYLGLUCOSAMINE--PEPTIDE N-ACETYLGLUCOSAMINYLTRANSFERASE SPINDLY-RELATED"/>
    <property type="match status" value="1"/>
</dbReference>
<proteinExistence type="predicted"/>
<dbReference type="Pfam" id="PF13181">
    <property type="entry name" value="TPR_8"/>
    <property type="match status" value="1"/>
</dbReference>
<feature type="repeat" description="TPR" evidence="3">
    <location>
        <begin position="270"/>
        <end position="303"/>
    </location>
</feature>
<dbReference type="InterPro" id="IPR013105">
    <property type="entry name" value="TPR_2"/>
</dbReference>
<evidence type="ECO:0008006" key="6">
    <source>
        <dbReference type="Google" id="ProtNLM"/>
    </source>
</evidence>
<dbReference type="InterPro" id="IPR011990">
    <property type="entry name" value="TPR-like_helical_dom_sf"/>
</dbReference>
<dbReference type="PANTHER" id="PTHR44858">
    <property type="entry name" value="TETRATRICOPEPTIDE REPEAT PROTEIN 6"/>
    <property type="match status" value="1"/>
</dbReference>
<accession>A0ABV6KB36</accession>
<dbReference type="Pfam" id="PF07719">
    <property type="entry name" value="TPR_2"/>
    <property type="match status" value="1"/>
</dbReference>
<gene>
    <name evidence="4" type="ORF">ACFFHM_06865</name>
</gene>
<dbReference type="RefSeq" id="WP_335958975.1">
    <property type="nucleotide sequence ID" value="NZ_JAXBLX010000003.1"/>
</dbReference>
<evidence type="ECO:0000256" key="3">
    <source>
        <dbReference type="PROSITE-ProRule" id="PRU00339"/>
    </source>
</evidence>
<dbReference type="InterPro" id="IPR050498">
    <property type="entry name" value="Ycf3"/>
</dbReference>
<keyword evidence="2 3" id="KW-0802">TPR repeat</keyword>
<keyword evidence="5" id="KW-1185">Reference proteome</keyword>
<evidence type="ECO:0000313" key="4">
    <source>
        <dbReference type="EMBL" id="MFC0470255.1"/>
    </source>
</evidence>
<dbReference type="SMART" id="SM00028">
    <property type="entry name" value="TPR"/>
    <property type="match status" value="3"/>
</dbReference>
<feature type="repeat" description="TPR" evidence="3">
    <location>
        <begin position="169"/>
        <end position="202"/>
    </location>
</feature>
<keyword evidence="1" id="KW-0677">Repeat</keyword>